<evidence type="ECO:0000256" key="6">
    <source>
        <dbReference type="ARBA" id="ARBA00012791"/>
    </source>
</evidence>
<proteinExistence type="inferred from homology"/>
<evidence type="ECO:0000313" key="17">
    <source>
        <dbReference type="Proteomes" id="UP000032160"/>
    </source>
</evidence>
<keyword evidence="11 16" id="KW-0560">Oxidoreductase</keyword>
<evidence type="ECO:0000256" key="14">
    <source>
        <dbReference type="NCBIfam" id="TIGR01036"/>
    </source>
</evidence>
<dbReference type="GO" id="GO:0044205">
    <property type="term" value="P:'de novo' UMP biosynthetic process"/>
    <property type="evidence" value="ECO:0007669"/>
    <property type="project" value="UniProtKB-UniPathway"/>
</dbReference>
<evidence type="ECO:0000256" key="12">
    <source>
        <dbReference type="ARBA" id="ARBA00023136"/>
    </source>
</evidence>
<evidence type="ECO:0000256" key="1">
    <source>
        <dbReference type="ARBA" id="ARBA00001917"/>
    </source>
</evidence>
<evidence type="ECO:0000313" key="16">
    <source>
        <dbReference type="EMBL" id="CDO60147.1"/>
    </source>
</evidence>
<gene>
    <name evidence="16" type="ORF">BN1012_Phect1934</name>
</gene>
<dbReference type="PANTHER" id="PTHR48109:SF4">
    <property type="entry name" value="DIHYDROOROTATE DEHYDROGENASE (QUINONE), MITOCHONDRIAL"/>
    <property type="match status" value="1"/>
</dbReference>
<evidence type="ECO:0000256" key="5">
    <source>
        <dbReference type="ARBA" id="ARBA00005359"/>
    </source>
</evidence>
<sequence>MSTFARIGARLLRKLPPELAHVLAVRALAAGFGPTDTTPADPVLQTQAMGLSFPNPIGVAAGFDKDARVPDALLALGFGFAEAGTVTPEPQPGNPKPRMFRLEEDRAVINRLGFNNQGLDAYTARLAARQNKPGIVGANIGANKDSEDRIADYVTGLNHVAGLASYVTVNVSSPNTPGLRDLQARDALRDLAGRVGAARDALAGFADAPLPLVLKIAPDLAAEDIRDAVEIAIEMGFQGLIVSNTTIARPETLKSPNKEQTGGLSGAPLLEPSTAALRVAAYVNKGRLTLIGAGGVSSGDSAYAKIRAGASLVQLYTAFGYDGPSLIPRIKKELAELLRRDGFASVKDAVGADLKS</sequence>
<dbReference type="Proteomes" id="UP000032160">
    <property type="component" value="Chromosome I"/>
</dbReference>
<comment type="subcellular location">
    <subcellularLocation>
        <location evidence="3">Membrane</location>
    </subcellularLocation>
</comment>
<dbReference type="GO" id="GO:0005737">
    <property type="term" value="C:cytoplasm"/>
    <property type="evidence" value="ECO:0007669"/>
    <property type="project" value="InterPro"/>
</dbReference>
<dbReference type="PROSITE" id="PS00911">
    <property type="entry name" value="DHODEHASE_1"/>
    <property type="match status" value="1"/>
</dbReference>
<comment type="function">
    <text evidence="2">Catalyzes the conversion of dihydroorotate to orotate with quinone as electron acceptor.</text>
</comment>
<evidence type="ECO:0000256" key="8">
    <source>
        <dbReference type="ARBA" id="ARBA00022630"/>
    </source>
</evidence>
<dbReference type="InterPro" id="IPR005720">
    <property type="entry name" value="Dihydroorotate_DH_cat"/>
</dbReference>
<dbReference type="GO" id="GO:0106430">
    <property type="term" value="F:dihydroorotate dehydrogenase (quinone) activity"/>
    <property type="evidence" value="ECO:0007669"/>
    <property type="project" value="UniProtKB-EC"/>
</dbReference>
<dbReference type="InterPro" id="IPR001295">
    <property type="entry name" value="Dihydroorotate_DH_CS"/>
</dbReference>
<comment type="cofactor">
    <cofactor evidence="1">
        <name>FMN</name>
        <dbReference type="ChEBI" id="CHEBI:58210"/>
    </cofactor>
</comment>
<keyword evidence="17" id="KW-1185">Reference proteome</keyword>
<dbReference type="KEGG" id="pect:BN1012_Phect1934"/>
<evidence type="ECO:0000256" key="2">
    <source>
        <dbReference type="ARBA" id="ARBA00003125"/>
    </source>
</evidence>
<keyword evidence="10" id="KW-0665">Pyrimidine biosynthesis</keyword>
<evidence type="ECO:0000256" key="4">
    <source>
        <dbReference type="ARBA" id="ARBA00005161"/>
    </source>
</evidence>
<evidence type="ECO:0000256" key="9">
    <source>
        <dbReference type="ARBA" id="ARBA00022643"/>
    </source>
</evidence>
<dbReference type="RefSeq" id="WP_043948256.1">
    <property type="nucleotide sequence ID" value="NZ_HG966617.1"/>
</dbReference>
<comment type="catalytic activity">
    <reaction evidence="13">
        <text>(S)-dihydroorotate + a quinone = orotate + a quinol</text>
        <dbReference type="Rhea" id="RHEA:30187"/>
        <dbReference type="ChEBI" id="CHEBI:24646"/>
        <dbReference type="ChEBI" id="CHEBI:30839"/>
        <dbReference type="ChEBI" id="CHEBI:30864"/>
        <dbReference type="ChEBI" id="CHEBI:132124"/>
        <dbReference type="EC" id="1.3.5.2"/>
    </reaction>
</comment>
<dbReference type="PATRIC" id="fig|1458461.3.peg.1940"/>
<keyword evidence="9" id="KW-0288">FMN</keyword>
<protein>
    <recommendedName>
        <fullName evidence="7 14">Dihydroorotate dehydrogenase (quinone)</fullName>
        <ecNumber evidence="6 14">1.3.5.2</ecNumber>
    </recommendedName>
</protein>
<name>X5MDG0_9HYPH</name>
<comment type="pathway">
    <text evidence="4">Pyrimidine metabolism; UMP biosynthesis via de novo pathway; orotate from (S)-dihydroorotate (quinone route): step 1/1.</text>
</comment>
<reference evidence="16 17" key="1">
    <citation type="journal article" date="2014" name="Front. Genet.">
        <title>Genome and metabolic network of "Candidatus Phaeomarinobacter ectocarpi" Ec32, a new candidate genus of Alphaproteobacteria frequently associated with brown algae.</title>
        <authorList>
            <person name="Dittami S.M."/>
            <person name="Barbeyron T."/>
            <person name="Boyen C."/>
            <person name="Cambefort J."/>
            <person name="Collet G."/>
            <person name="Delage L."/>
            <person name="Gobet A."/>
            <person name="Groisillier A."/>
            <person name="Leblanc C."/>
            <person name="Michel G."/>
            <person name="Scornet D."/>
            <person name="Siegel A."/>
            <person name="Tapia J.E."/>
            <person name="Tonon T."/>
        </authorList>
    </citation>
    <scope>NUCLEOTIDE SEQUENCE [LARGE SCALE GENOMIC DNA]</scope>
    <source>
        <strain evidence="16 17">Ec32</strain>
    </source>
</reference>
<dbReference type="UniPathway" id="UPA00070">
    <property type="reaction ID" value="UER00946"/>
</dbReference>
<dbReference type="PANTHER" id="PTHR48109">
    <property type="entry name" value="DIHYDROOROTATE DEHYDROGENASE (QUINONE), MITOCHONDRIAL-RELATED"/>
    <property type="match status" value="1"/>
</dbReference>
<dbReference type="NCBIfam" id="NF003652">
    <property type="entry name" value="PRK05286.2-5"/>
    <property type="match status" value="1"/>
</dbReference>
<dbReference type="InterPro" id="IPR005719">
    <property type="entry name" value="Dihydroorotate_DH_2"/>
</dbReference>
<dbReference type="AlphaFoldDB" id="X5MDG0"/>
<dbReference type="InterPro" id="IPR050074">
    <property type="entry name" value="DHO_dehydrogenase"/>
</dbReference>
<dbReference type="Pfam" id="PF01180">
    <property type="entry name" value="DHO_dh"/>
    <property type="match status" value="1"/>
</dbReference>
<dbReference type="Gene3D" id="3.20.20.70">
    <property type="entry name" value="Aldolase class I"/>
    <property type="match status" value="1"/>
</dbReference>
<dbReference type="EMBL" id="HG966617">
    <property type="protein sequence ID" value="CDO60147.1"/>
    <property type="molecule type" value="Genomic_DNA"/>
</dbReference>
<dbReference type="EC" id="1.3.5.2" evidence="6 14"/>
<organism evidence="16 17">
    <name type="scientific">Candidatus Phaeomarinibacter ectocarpi</name>
    <dbReference type="NCBI Taxonomy" id="1458461"/>
    <lineage>
        <taxon>Bacteria</taxon>
        <taxon>Pseudomonadati</taxon>
        <taxon>Pseudomonadota</taxon>
        <taxon>Alphaproteobacteria</taxon>
        <taxon>Hyphomicrobiales</taxon>
        <taxon>Parvibaculaceae</taxon>
        <taxon>Candidatus Phaeomarinibacter</taxon>
    </lineage>
</organism>
<dbReference type="HOGENOM" id="CLU_013640_0_0_5"/>
<evidence type="ECO:0000256" key="11">
    <source>
        <dbReference type="ARBA" id="ARBA00023002"/>
    </source>
</evidence>
<dbReference type="GO" id="GO:0006207">
    <property type="term" value="P:'de novo' pyrimidine nucleobase biosynthetic process"/>
    <property type="evidence" value="ECO:0007669"/>
    <property type="project" value="UniProtKB-UniRule"/>
</dbReference>
<dbReference type="STRING" id="1458461.BN1012_Phect1934"/>
<evidence type="ECO:0000256" key="7">
    <source>
        <dbReference type="ARBA" id="ARBA00018366"/>
    </source>
</evidence>
<dbReference type="OrthoDB" id="9802377at2"/>
<dbReference type="InterPro" id="IPR013785">
    <property type="entry name" value="Aldolase_TIM"/>
</dbReference>
<evidence type="ECO:0000256" key="10">
    <source>
        <dbReference type="ARBA" id="ARBA00022975"/>
    </source>
</evidence>
<dbReference type="NCBIfam" id="TIGR01036">
    <property type="entry name" value="pyrD_sub2"/>
    <property type="match status" value="1"/>
</dbReference>
<keyword evidence="8" id="KW-0285">Flavoprotein</keyword>
<evidence type="ECO:0000256" key="13">
    <source>
        <dbReference type="ARBA" id="ARBA00048639"/>
    </source>
</evidence>
<evidence type="ECO:0000259" key="15">
    <source>
        <dbReference type="Pfam" id="PF01180"/>
    </source>
</evidence>
<keyword evidence="12" id="KW-0472">Membrane</keyword>
<dbReference type="PROSITE" id="PS00912">
    <property type="entry name" value="DHODEHASE_2"/>
    <property type="match status" value="1"/>
</dbReference>
<feature type="domain" description="Dihydroorotate dehydrogenase catalytic" evidence="15">
    <location>
        <begin position="44"/>
        <end position="338"/>
    </location>
</feature>
<dbReference type="GO" id="GO:0016020">
    <property type="term" value="C:membrane"/>
    <property type="evidence" value="ECO:0007669"/>
    <property type="project" value="UniProtKB-SubCell"/>
</dbReference>
<dbReference type="SUPFAM" id="SSF51395">
    <property type="entry name" value="FMN-linked oxidoreductases"/>
    <property type="match status" value="1"/>
</dbReference>
<evidence type="ECO:0000256" key="3">
    <source>
        <dbReference type="ARBA" id="ARBA00004370"/>
    </source>
</evidence>
<comment type="similarity">
    <text evidence="5">Belongs to the dihydroorotate dehydrogenase family. Type 2 subfamily.</text>
</comment>
<dbReference type="CDD" id="cd04738">
    <property type="entry name" value="DHOD_2_like"/>
    <property type="match status" value="1"/>
</dbReference>
<accession>X5MDG0</accession>
<dbReference type="NCBIfam" id="NF003645">
    <property type="entry name" value="PRK05286.1-2"/>
    <property type="match status" value="1"/>
</dbReference>